<keyword evidence="1" id="KW-0808">Transferase</keyword>
<organism evidence="1">
    <name type="scientific">Streptomyces sp. SID7958</name>
    <dbReference type="NCBI Taxonomy" id="2706093"/>
    <lineage>
        <taxon>Bacteria</taxon>
        <taxon>Bacillati</taxon>
        <taxon>Actinomycetota</taxon>
        <taxon>Actinomycetes</taxon>
        <taxon>Kitasatosporales</taxon>
        <taxon>Streptomycetaceae</taxon>
        <taxon>Streptomyces</taxon>
    </lineage>
</organism>
<dbReference type="AlphaFoldDB" id="A0A6G3U124"/>
<feature type="non-terminal residue" evidence="1">
    <location>
        <position position="68"/>
    </location>
</feature>
<protein>
    <submittedName>
        <fullName evidence="1">DegT/DnrJ/EryC1/StrS aminotransferase family protein</fullName>
    </submittedName>
</protein>
<sequence length="68" mass="7427">PGPVRLRRIGRRLGRLDEILAASRAGTELLLSSRWARPREGSAVQPLFRVPLLVADRDAATAALARRG</sequence>
<dbReference type="EMBL" id="JAAGMU010000644">
    <property type="protein sequence ID" value="NEC79978.1"/>
    <property type="molecule type" value="Genomic_DNA"/>
</dbReference>
<keyword evidence="1" id="KW-0032">Aminotransferase</keyword>
<reference evidence="1" key="1">
    <citation type="submission" date="2020-01" db="EMBL/GenBank/DDBJ databases">
        <title>Insect and environment-associated Actinomycetes.</title>
        <authorList>
            <person name="Currrie C."/>
            <person name="Chevrette M."/>
            <person name="Carlson C."/>
            <person name="Stubbendieck R."/>
            <person name="Wendt-Pienkowski E."/>
        </authorList>
    </citation>
    <scope>NUCLEOTIDE SEQUENCE</scope>
    <source>
        <strain evidence="1">SID7958</strain>
    </source>
</reference>
<accession>A0A6G3U124</accession>
<dbReference type="GO" id="GO:0008483">
    <property type="term" value="F:transaminase activity"/>
    <property type="evidence" value="ECO:0007669"/>
    <property type="project" value="UniProtKB-KW"/>
</dbReference>
<evidence type="ECO:0000313" key="1">
    <source>
        <dbReference type="EMBL" id="NEC79978.1"/>
    </source>
</evidence>
<gene>
    <name evidence="1" type="ORF">G3I38_12185</name>
</gene>
<name>A0A6G3U124_9ACTN</name>
<feature type="non-terminal residue" evidence="1">
    <location>
        <position position="1"/>
    </location>
</feature>
<comment type="caution">
    <text evidence="1">The sequence shown here is derived from an EMBL/GenBank/DDBJ whole genome shotgun (WGS) entry which is preliminary data.</text>
</comment>
<proteinExistence type="predicted"/>